<dbReference type="Pfam" id="PF04788">
    <property type="entry name" value="DUF620"/>
    <property type="match status" value="1"/>
</dbReference>
<evidence type="ECO:0000313" key="3">
    <source>
        <dbReference type="Proteomes" id="UP001443914"/>
    </source>
</evidence>
<dbReference type="AlphaFoldDB" id="A0AAW1HPN3"/>
<sequence>MSETGIVNGEIHNPPVHSGDGWGPRAELMRMIASEYSAGKGLSANNQKVDNSKITKIKGMKHDGEVGGFVLWSKKPDLWSLELVVSGTKISAGSDGKVAGITITKRKACRRPTLVRLRPRFHIRPFILSNQEHFLRNWDF</sequence>
<evidence type="ECO:0000256" key="1">
    <source>
        <dbReference type="SAM" id="MobiDB-lite"/>
    </source>
</evidence>
<keyword evidence="3" id="KW-1185">Reference proteome</keyword>
<reference evidence="2" key="1">
    <citation type="submission" date="2024-03" db="EMBL/GenBank/DDBJ databases">
        <title>WGS assembly of Saponaria officinalis var. Norfolk2.</title>
        <authorList>
            <person name="Jenkins J."/>
            <person name="Shu S."/>
            <person name="Grimwood J."/>
            <person name="Barry K."/>
            <person name="Goodstein D."/>
            <person name="Schmutz J."/>
            <person name="Leebens-Mack J."/>
            <person name="Osbourn A."/>
        </authorList>
    </citation>
    <scope>NUCLEOTIDE SEQUENCE [LARGE SCALE GENOMIC DNA]</scope>
    <source>
        <strain evidence="2">JIC</strain>
    </source>
</reference>
<dbReference type="InterPro" id="IPR006873">
    <property type="entry name" value="DUF620"/>
</dbReference>
<dbReference type="Proteomes" id="UP001443914">
    <property type="component" value="Unassembled WGS sequence"/>
</dbReference>
<gene>
    <name evidence="2" type="ORF">RND81_11G204800</name>
</gene>
<protein>
    <submittedName>
        <fullName evidence="2">Uncharacterized protein</fullName>
    </submittedName>
</protein>
<accession>A0AAW1HPN3</accession>
<name>A0AAW1HPN3_SAPOF</name>
<dbReference type="PANTHER" id="PTHR31300:SF30">
    <property type="entry name" value="EMB|CAB81597.1"/>
    <property type="match status" value="1"/>
</dbReference>
<organism evidence="2 3">
    <name type="scientific">Saponaria officinalis</name>
    <name type="common">Common soapwort</name>
    <name type="synonym">Lychnis saponaria</name>
    <dbReference type="NCBI Taxonomy" id="3572"/>
    <lineage>
        <taxon>Eukaryota</taxon>
        <taxon>Viridiplantae</taxon>
        <taxon>Streptophyta</taxon>
        <taxon>Embryophyta</taxon>
        <taxon>Tracheophyta</taxon>
        <taxon>Spermatophyta</taxon>
        <taxon>Magnoliopsida</taxon>
        <taxon>eudicotyledons</taxon>
        <taxon>Gunneridae</taxon>
        <taxon>Pentapetalae</taxon>
        <taxon>Caryophyllales</taxon>
        <taxon>Caryophyllaceae</taxon>
        <taxon>Caryophylleae</taxon>
        <taxon>Saponaria</taxon>
    </lineage>
</organism>
<dbReference type="EMBL" id="JBDFQZ010000011">
    <property type="protein sequence ID" value="KAK9678337.1"/>
    <property type="molecule type" value="Genomic_DNA"/>
</dbReference>
<evidence type="ECO:0000313" key="2">
    <source>
        <dbReference type="EMBL" id="KAK9678337.1"/>
    </source>
</evidence>
<comment type="caution">
    <text evidence="2">The sequence shown here is derived from an EMBL/GenBank/DDBJ whole genome shotgun (WGS) entry which is preliminary data.</text>
</comment>
<dbReference type="PANTHER" id="PTHR31300">
    <property type="entry name" value="LIPASE"/>
    <property type="match status" value="1"/>
</dbReference>
<proteinExistence type="predicted"/>
<feature type="region of interest" description="Disordered" evidence="1">
    <location>
        <begin position="1"/>
        <end position="22"/>
    </location>
</feature>